<gene>
    <name evidence="2" type="ORF">LEP1GSC035_0581</name>
    <name evidence="1" type="ORF">LEP1GSC035_4699</name>
</gene>
<dbReference type="EMBL" id="AHMH02000074">
    <property type="protein sequence ID" value="EMN00821.1"/>
    <property type="molecule type" value="Genomic_DNA"/>
</dbReference>
<dbReference type="Proteomes" id="UP000012099">
    <property type="component" value="Unassembled WGS sequence"/>
</dbReference>
<evidence type="ECO:0000313" key="1">
    <source>
        <dbReference type="EMBL" id="EMM98882.1"/>
    </source>
</evidence>
<keyword evidence="3" id="KW-1185">Reference proteome</keyword>
<accession>A0ABP2T9A2</accession>
<name>A0ABP2T9A2_9LEPT</name>
<organism evidence="2 3">
    <name type="scientific">Leptospira noguchii str. 2007001578</name>
    <dbReference type="NCBI Taxonomy" id="1049974"/>
    <lineage>
        <taxon>Bacteria</taxon>
        <taxon>Pseudomonadati</taxon>
        <taxon>Spirochaetota</taxon>
        <taxon>Spirochaetia</taxon>
        <taxon>Leptospirales</taxon>
        <taxon>Leptospiraceae</taxon>
        <taxon>Leptospira</taxon>
    </lineage>
</organism>
<comment type="caution">
    <text evidence="2">The sequence shown here is derived from an EMBL/GenBank/DDBJ whole genome shotgun (WGS) entry which is preliminary data.</text>
</comment>
<dbReference type="EMBL" id="AHMH02000139">
    <property type="protein sequence ID" value="EMM98882.1"/>
    <property type="molecule type" value="Genomic_DNA"/>
</dbReference>
<reference evidence="2 3" key="1">
    <citation type="submission" date="2013-01" db="EMBL/GenBank/DDBJ databases">
        <authorList>
            <person name="Harkins D.M."/>
            <person name="Durkin A.S."/>
            <person name="Brinkac L.M."/>
            <person name="Haft D.H."/>
            <person name="Selengut J.D."/>
            <person name="Sanka R."/>
            <person name="DePew J."/>
            <person name="Purushe J."/>
            <person name="Whelen A.C."/>
            <person name="Vinetz J.M."/>
            <person name="Sutton G.G."/>
            <person name="Nierman W.C."/>
            <person name="Fouts D.E."/>
        </authorList>
    </citation>
    <scope>NUCLEOTIDE SEQUENCE [LARGE SCALE GENOMIC DNA]</scope>
    <source>
        <strain evidence="2 3">2007001578</strain>
    </source>
</reference>
<proteinExistence type="predicted"/>
<sequence length="38" mass="4684">MKFASDSPQFSYVELTLFKTWHILCWIFVNPNEERFMK</sequence>
<evidence type="ECO:0000313" key="2">
    <source>
        <dbReference type="EMBL" id="EMN00821.1"/>
    </source>
</evidence>
<protein>
    <submittedName>
        <fullName evidence="2">Uncharacterized protein</fullName>
    </submittedName>
</protein>
<evidence type="ECO:0000313" key="3">
    <source>
        <dbReference type="Proteomes" id="UP000012099"/>
    </source>
</evidence>